<dbReference type="OrthoDB" id="263283at2759"/>
<dbReference type="KEGG" id="uma:UMAG_05787"/>
<organism evidence="3 4">
    <name type="scientific">Mycosarcoma maydis</name>
    <name type="common">Corn smut fungus</name>
    <name type="synonym">Ustilago maydis</name>
    <dbReference type="NCBI Taxonomy" id="5270"/>
    <lineage>
        <taxon>Eukaryota</taxon>
        <taxon>Fungi</taxon>
        <taxon>Dikarya</taxon>
        <taxon>Basidiomycota</taxon>
        <taxon>Ustilaginomycotina</taxon>
        <taxon>Ustilaginomycetes</taxon>
        <taxon>Ustilaginales</taxon>
        <taxon>Ustilaginaceae</taxon>
        <taxon>Mycosarcoma</taxon>
    </lineage>
</organism>
<dbReference type="GO" id="GO:0003976">
    <property type="term" value="F:UDP-N-acetylglucosamine-lysosomal-enzyme N-acetylglucosaminephosphotransferase activity"/>
    <property type="evidence" value="ECO:0000318"/>
    <property type="project" value="GO_Central"/>
</dbReference>
<feature type="transmembrane region" description="Helical" evidence="2">
    <location>
        <begin position="21"/>
        <end position="40"/>
    </location>
</feature>
<dbReference type="OMA" id="GQRPCWL"/>
<name>A0A0D1DWW6_MYCMD</name>
<dbReference type="InParanoid" id="A0A0D1DWW6"/>
<dbReference type="STRING" id="237631.A0A0D1DWW6"/>
<keyword evidence="2" id="KW-0472">Membrane</keyword>
<dbReference type="GO" id="GO:0005794">
    <property type="term" value="C:Golgi apparatus"/>
    <property type="evidence" value="ECO:0000318"/>
    <property type="project" value="GO_Central"/>
</dbReference>
<reference evidence="3 4" key="1">
    <citation type="journal article" date="2006" name="Nature">
        <title>Insights from the genome of the biotrophic fungal plant pathogen Ustilago maydis.</title>
        <authorList>
            <person name="Kamper J."/>
            <person name="Kahmann R."/>
            <person name="Bolker M."/>
            <person name="Ma L.J."/>
            <person name="Brefort T."/>
            <person name="Saville B.J."/>
            <person name="Banuett F."/>
            <person name="Kronstad J.W."/>
            <person name="Gold S.E."/>
            <person name="Muller O."/>
            <person name="Perlin M.H."/>
            <person name="Wosten H.A."/>
            <person name="de Vries R."/>
            <person name="Ruiz-Herrera J."/>
            <person name="Reynaga-Pena C.G."/>
            <person name="Snetselaar K."/>
            <person name="McCann M."/>
            <person name="Perez-Martin J."/>
            <person name="Feldbrugge M."/>
            <person name="Basse C.W."/>
            <person name="Steinberg G."/>
            <person name="Ibeas J.I."/>
            <person name="Holloman W."/>
            <person name="Guzman P."/>
            <person name="Farman M."/>
            <person name="Stajich J.E."/>
            <person name="Sentandreu R."/>
            <person name="Gonzalez-Prieto J.M."/>
            <person name="Kennell J.C."/>
            <person name="Molina L."/>
            <person name="Schirawski J."/>
            <person name="Mendoza-Mendoza A."/>
            <person name="Greilinger D."/>
            <person name="Munch K."/>
            <person name="Rossel N."/>
            <person name="Scherer M."/>
            <person name="Vranes M."/>
            <person name="Ladendorf O."/>
            <person name="Vincon V."/>
            <person name="Fuchs U."/>
            <person name="Sandrock B."/>
            <person name="Meng S."/>
            <person name="Ho E.C."/>
            <person name="Cahill M.J."/>
            <person name="Boyce K.J."/>
            <person name="Klose J."/>
            <person name="Klosterman S.J."/>
            <person name="Deelstra H.J."/>
            <person name="Ortiz-Castellanos L."/>
            <person name="Li W."/>
            <person name="Sanchez-Alonso P."/>
            <person name="Schreier P.H."/>
            <person name="Hauser-Hahn I."/>
            <person name="Vaupel M."/>
            <person name="Koopmann E."/>
            <person name="Friedrich G."/>
            <person name="Voss H."/>
            <person name="Schluter T."/>
            <person name="Margolis J."/>
            <person name="Platt D."/>
            <person name="Swimmer C."/>
            <person name="Gnirke A."/>
            <person name="Chen F."/>
            <person name="Vysotskaia V."/>
            <person name="Mannhaupt G."/>
            <person name="Guldener U."/>
            <person name="Munsterkotter M."/>
            <person name="Haase D."/>
            <person name="Oesterheld M."/>
            <person name="Mewes H.W."/>
            <person name="Mauceli E.W."/>
            <person name="DeCaprio D."/>
            <person name="Wade C.M."/>
            <person name="Butler J."/>
            <person name="Young S."/>
            <person name="Jaffe D.B."/>
            <person name="Calvo S."/>
            <person name="Nusbaum C."/>
            <person name="Galagan J."/>
            <person name="Birren B.W."/>
        </authorList>
    </citation>
    <scope>NUCLEOTIDE SEQUENCE [LARGE SCALE GENOMIC DNA]</scope>
    <source>
        <strain evidence="4">DSM 14603 / FGSC 9021 / UM521</strain>
    </source>
</reference>
<dbReference type="InterPro" id="IPR047141">
    <property type="entry name" value="Stealth"/>
</dbReference>
<evidence type="ECO:0000256" key="1">
    <source>
        <dbReference type="ARBA" id="ARBA00022679"/>
    </source>
</evidence>
<dbReference type="PANTHER" id="PTHR24045:SF0">
    <property type="entry name" value="N-ACETYLGLUCOSAMINE-1-PHOSPHOTRANSFERASE SUBUNITS ALPHA_BETA"/>
    <property type="match status" value="1"/>
</dbReference>
<protein>
    <submittedName>
        <fullName evidence="3">Uncharacterized protein</fullName>
    </submittedName>
</protein>
<keyword evidence="4" id="KW-1185">Reference proteome</keyword>
<dbReference type="GO" id="GO:0016256">
    <property type="term" value="P:N-glycan processing to lysosome"/>
    <property type="evidence" value="ECO:0000318"/>
    <property type="project" value="GO_Central"/>
</dbReference>
<evidence type="ECO:0000313" key="4">
    <source>
        <dbReference type="Proteomes" id="UP000000561"/>
    </source>
</evidence>
<dbReference type="AlphaFoldDB" id="A0A0D1DWW6"/>
<keyword evidence="2" id="KW-1133">Transmembrane helix</keyword>
<accession>A0A0D1DWW6</accession>
<evidence type="ECO:0000256" key="2">
    <source>
        <dbReference type="SAM" id="Phobius"/>
    </source>
</evidence>
<gene>
    <name evidence="3" type="ORF">UMAG_05787</name>
</gene>
<sequence>MSVPGSSSSAWRGLHVLRTRLVLLALPGFIALVLLTRTYYRSDILSQRIINANGTSVASSSISADEQRKRVECWAQWFSTGSVCENPPQSWSPQDKLDLIWTWRNASLASSGNDKGAEASDLLRYSFRSAQQHLQLGFGFVTLLAPDAPSGTLDACTSSYQDHQNVTRSGQRPCWLASTDPVYRPPALLHHRQVACSDSSRLSEDACSHASIVDATSSASTSSLLAAHAKELSDVRLLVEPHHIFAAPVSSSDFWSPLYGPIFRATVHASQADSSTTESAANTNPTSVSTDRARLNRVSTLLGQRFATSMRTKLLDLPQPISKSVFAELQQIWPEELSLNTSTVHLASLHAHYTIERYREALLWSFLVARHDRDADGVYSDQEAAALVRDLGVTDLNRVTLPPVYMPVRRSTDKAIMTQNLQRAGLSRRLAHQPIQSAVDGSALYAPRTRSDPLSTAAASAMSAEKDQPQVACQLDAACLAPLLQSASNTVKPSVSQLFSRVAYLAPVCGDCIILHLVAKSGLEGLSAFLPAADLVMPPLETLPLAATFEEVDVSIKPSLDKANVSRLHVVTTLLSRYVYSIIIDEPYVTPTMPNRSETSLSLSTLEFFNTSSVFSLKQHGAPSDPSHQEDAWIWTRYVRAWLAVRFPFAMRFESHTTKL</sequence>
<proteinExistence type="predicted"/>
<dbReference type="RefSeq" id="XP_011391516.1">
    <property type="nucleotide sequence ID" value="XM_011393214.1"/>
</dbReference>
<dbReference type="EMBL" id="CM003155">
    <property type="protein sequence ID" value="KIS67005.1"/>
    <property type="molecule type" value="Genomic_DNA"/>
</dbReference>
<dbReference type="eggNOG" id="ENOG502QQMR">
    <property type="taxonomic scope" value="Eukaryota"/>
</dbReference>
<keyword evidence="1" id="KW-0808">Transferase</keyword>
<evidence type="ECO:0000313" key="3">
    <source>
        <dbReference type="EMBL" id="KIS67005.1"/>
    </source>
</evidence>
<dbReference type="Proteomes" id="UP000000561">
    <property type="component" value="Chromosome 16"/>
</dbReference>
<dbReference type="VEuPathDB" id="FungiDB:UMAG_05787"/>
<dbReference type="PANTHER" id="PTHR24045">
    <property type="match status" value="1"/>
</dbReference>
<keyword evidence="2" id="KW-0812">Transmembrane</keyword>
<dbReference type="GeneID" id="23565578"/>